<reference evidence="2" key="1">
    <citation type="journal article" date="2019" name="bioRxiv">
        <title>The Genome of the Zebra Mussel, Dreissena polymorpha: A Resource for Invasive Species Research.</title>
        <authorList>
            <person name="McCartney M.A."/>
            <person name="Auch B."/>
            <person name="Kono T."/>
            <person name="Mallez S."/>
            <person name="Zhang Y."/>
            <person name="Obille A."/>
            <person name="Becker A."/>
            <person name="Abrahante J.E."/>
            <person name="Garbe J."/>
            <person name="Badalamenti J.P."/>
            <person name="Herman A."/>
            <person name="Mangelson H."/>
            <person name="Liachko I."/>
            <person name="Sullivan S."/>
            <person name="Sone E.D."/>
            <person name="Koren S."/>
            <person name="Silverstein K.A.T."/>
            <person name="Beckman K.B."/>
            <person name="Gohl D.M."/>
        </authorList>
    </citation>
    <scope>NUCLEOTIDE SEQUENCE</scope>
    <source>
        <strain evidence="2">Duluth1</strain>
        <tissue evidence="2">Whole animal</tissue>
    </source>
</reference>
<dbReference type="Gene3D" id="1.10.1410.40">
    <property type="match status" value="1"/>
</dbReference>
<protein>
    <recommendedName>
        <fullName evidence="1">Mab-21-like HhH/H2TH-like domain-containing protein</fullName>
    </recommendedName>
</protein>
<dbReference type="PANTHER" id="PTHR10656:SF69">
    <property type="entry name" value="MAB-21-LIKE HHH_H2TH-LIKE DOMAIN-CONTAINING PROTEIN"/>
    <property type="match status" value="1"/>
</dbReference>
<gene>
    <name evidence="2" type="ORF">DPMN_144503</name>
</gene>
<dbReference type="InterPro" id="IPR024810">
    <property type="entry name" value="MAB21L/cGLR"/>
</dbReference>
<dbReference type="EMBL" id="JAIWYP010000006">
    <property type="protein sequence ID" value="KAH3815964.1"/>
    <property type="molecule type" value="Genomic_DNA"/>
</dbReference>
<dbReference type="PANTHER" id="PTHR10656">
    <property type="entry name" value="CELL FATE DETERMINING PROTEIN MAB21-RELATED"/>
    <property type="match status" value="1"/>
</dbReference>
<evidence type="ECO:0000313" key="3">
    <source>
        <dbReference type="Proteomes" id="UP000828390"/>
    </source>
</evidence>
<accession>A0A9D4GF01</accession>
<keyword evidence="3" id="KW-1185">Reference proteome</keyword>
<sequence length="704" mass="80570">MSDYVKNTFYKTLSKRLSSVLEDIGVSEATVLARRESFLLRETNITIKNTINGQTGRYYHFGSQSEGTTTPGLQSDMDLLVCNNSVHVMISLGDWRKGMENVLMVKEDDMNPQQYLLQIISPNCASPETELYDELSECYKERIILSSGRCIAKAMGRYNNISGSSNNAGPSASWSKDVDVVQALGVSGSLQEVTKWIDRIRPGHWPTKELLSEARDCMCFLVPVGHPFSKTKHIEWRLSPNLIERNLMFNLNVTQIKCYIVLKMIKKSLFNSVVDDGITSFHCKTVLFYTLERTPLHFWKEQNLAFLVKQCLHTLKRMLKIGLCPHYIISGVNLFEGKLSRVQCRKLHTYVLKLLRNDLDELVKIGIDNLGDRLMSFEKIRRDFGLSRDMLNACILKKLDYDRISYRFYSTNSLFEFRNKPVNVVLHELVVALHALMAYRNGSALESRVSSEISRDLLISIASVQSSICIENVTPLLPCILECFKCGLQTDVASSRLKLASILLCSGHLDSAAYVLKDVKRRMSLKGAKFICRCRRGHEEDKTLLGFARFTPLSDTNIVLCVRFSRQELHCVPPILLFEMKRGITEDDIKERNLGKNIYMEDASVDAGVFLYYLQYLTYGGLKNREQAEMAYVALQEYIIEHEQDMYHTETGLNLLGHCAEMECDFEMAADMFRKSVEIFPTNNAAHWHILRCSDRYSLIKYQI</sequence>
<dbReference type="Proteomes" id="UP000828390">
    <property type="component" value="Unassembled WGS sequence"/>
</dbReference>
<feature type="domain" description="Mab-21-like HhH/H2TH-like" evidence="1">
    <location>
        <begin position="257"/>
        <end position="347"/>
    </location>
</feature>
<evidence type="ECO:0000313" key="2">
    <source>
        <dbReference type="EMBL" id="KAH3815964.1"/>
    </source>
</evidence>
<proteinExistence type="predicted"/>
<dbReference type="Pfam" id="PF20266">
    <property type="entry name" value="Mab-21_C"/>
    <property type="match status" value="1"/>
</dbReference>
<reference evidence="2" key="2">
    <citation type="submission" date="2020-11" db="EMBL/GenBank/DDBJ databases">
        <authorList>
            <person name="McCartney M.A."/>
            <person name="Auch B."/>
            <person name="Kono T."/>
            <person name="Mallez S."/>
            <person name="Becker A."/>
            <person name="Gohl D.M."/>
            <person name="Silverstein K.A.T."/>
            <person name="Koren S."/>
            <person name="Bechman K.B."/>
            <person name="Herman A."/>
            <person name="Abrahante J.E."/>
            <person name="Garbe J."/>
        </authorList>
    </citation>
    <scope>NUCLEOTIDE SEQUENCE</scope>
    <source>
        <strain evidence="2">Duluth1</strain>
        <tissue evidence="2">Whole animal</tissue>
    </source>
</reference>
<evidence type="ECO:0000259" key="1">
    <source>
        <dbReference type="Pfam" id="PF20266"/>
    </source>
</evidence>
<name>A0A9D4GF01_DREPO</name>
<dbReference type="SMART" id="SM01265">
    <property type="entry name" value="Mab-21"/>
    <property type="match status" value="1"/>
</dbReference>
<dbReference type="InterPro" id="IPR046906">
    <property type="entry name" value="Mab-21_HhH/H2TH-like"/>
</dbReference>
<organism evidence="2 3">
    <name type="scientific">Dreissena polymorpha</name>
    <name type="common">Zebra mussel</name>
    <name type="synonym">Mytilus polymorpha</name>
    <dbReference type="NCBI Taxonomy" id="45954"/>
    <lineage>
        <taxon>Eukaryota</taxon>
        <taxon>Metazoa</taxon>
        <taxon>Spiralia</taxon>
        <taxon>Lophotrochozoa</taxon>
        <taxon>Mollusca</taxon>
        <taxon>Bivalvia</taxon>
        <taxon>Autobranchia</taxon>
        <taxon>Heteroconchia</taxon>
        <taxon>Euheterodonta</taxon>
        <taxon>Imparidentia</taxon>
        <taxon>Neoheterodontei</taxon>
        <taxon>Myida</taxon>
        <taxon>Dreissenoidea</taxon>
        <taxon>Dreissenidae</taxon>
        <taxon>Dreissena</taxon>
    </lineage>
</organism>
<dbReference type="OrthoDB" id="6137411at2759"/>
<comment type="caution">
    <text evidence="2">The sequence shown here is derived from an EMBL/GenBank/DDBJ whole genome shotgun (WGS) entry which is preliminary data.</text>
</comment>
<dbReference type="AlphaFoldDB" id="A0A9D4GF01"/>